<name>A0A7J8W2D8_9ROSI</name>
<protein>
    <submittedName>
        <fullName evidence="2">Uncharacterized protein</fullName>
    </submittedName>
</protein>
<gene>
    <name evidence="2" type="ORF">Goklo_007444</name>
</gene>
<dbReference type="AlphaFoldDB" id="A0A7J8W2D8"/>
<proteinExistence type="predicted"/>
<keyword evidence="3" id="KW-1185">Reference proteome</keyword>
<dbReference type="Proteomes" id="UP000593573">
    <property type="component" value="Unassembled WGS sequence"/>
</dbReference>
<evidence type="ECO:0000313" key="2">
    <source>
        <dbReference type="EMBL" id="MBA0669237.1"/>
    </source>
</evidence>
<comment type="caution">
    <text evidence="2">The sequence shown here is derived from an EMBL/GenBank/DDBJ whole genome shotgun (WGS) entry which is preliminary data.</text>
</comment>
<dbReference type="EMBL" id="JABFAB010000046">
    <property type="protein sequence ID" value="MBA0669237.1"/>
    <property type="molecule type" value="Genomic_DNA"/>
</dbReference>
<evidence type="ECO:0000256" key="1">
    <source>
        <dbReference type="SAM" id="MobiDB-lite"/>
    </source>
</evidence>
<feature type="region of interest" description="Disordered" evidence="1">
    <location>
        <begin position="66"/>
        <end position="86"/>
    </location>
</feature>
<accession>A0A7J8W2D8</accession>
<reference evidence="2 3" key="1">
    <citation type="journal article" date="2019" name="Genome Biol. Evol.">
        <title>Insights into the evolution of the New World diploid cottons (Gossypium, subgenus Houzingenia) based on genome sequencing.</title>
        <authorList>
            <person name="Grover C.E."/>
            <person name="Arick M.A. 2nd"/>
            <person name="Thrash A."/>
            <person name="Conover J.L."/>
            <person name="Sanders W.S."/>
            <person name="Peterson D.G."/>
            <person name="Frelichowski J.E."/>
            <person name="Scheffler J.A."/>
            <person name="Scheffler B.E."/>
            <person name="Wendel J.F."/>
        </authorList>
    </citation>
    <scope>NUCLEOTIDE SEQUENCE [LARGE SCALE GENOMIC DNA]</scope>
    <source>
        <strain evidence="2">57</strain>
        <tissue evidence="2">Leaf</tissue>
    </source>
</reference>
<evidence type="ECO:0000313" key="3">
    <source>
        <dbReference type="Proteomes" id="UP000593573"/>
    </source>
</evidence>
<organism evidence="2 3">
    <name type="scientific">Gossypium klotzschianum</name>
    <dbReference type="NCBI Taxonomy" id="34286"/>
    <lineage>
        <taxon>Eukaryota</taxon>
        <taxon>Viridiplantae</taxon>
        <taxon>Streptophyta</taxon>
        <taxon>Embryophyta</taxon>
        <taxon>Tracheophyta</taxon>
        <taxon>Spermatophyta</taxon>
        <taxon>Magnoliopsida</taxon>
        <taxon>eudicotyledons</taxon>
        <taxon>Gunneridae</taxon>
        <taxon>Pentapetalae</taxon>
        <taxon>rosids</taxon>
        <taxon>malvids</taxon>
        <taxon>Malvales</taxon>
        <taxon>Malvaceae</taxon>
        <taxon>Malvoideae</taxon>
        <taxon>Gossypium</taxon>
    </lineage>
</organism>
<sequence length="86" mass="9746">MGCYKEEEKLVVSPKDLIVVNIDYDLCLVGIRAFTIPFDGRRWCFDKFAERSEQYVAGYLQNPREIRESGGQDGIPTTGVQNGVSR</sequence>